<accession>X0TXN3</accession>
<feature type="region of interest" description="Disordered" evidence="1">
    <location>
        <begin position="113"/>
        <end position="161"/>
    </location>
</feature>
<evidence type="ECO:0000256" key="1">
    <source>
        <dbReference type="SAM" id="MobiDB-lite"/>
    </source>
</evidence>
<dbReference type="AlphaFoldDB" id="X0TXN3"/>
<name>X0TXN3_9ZZZZ</name>
<feature type="compositionally biased region" description="Basic and acidic residues" evidence="1">
    <location>
        <begin position="113"/>
        <end position="130"/>
    </location>
</feature>
<sequence length="161" mass="18134">MGILGEQSILTELNGYINESYIFEGYSFQPVGDEYDAETNVSFLVNDDGNQIASVKILKIDGESVNAVGDDYDYSDVYADVTLELEGKEDEYDVEAVKKWILGKLSTMGYDKNPAKVDDEEYDVSKYKEEVSDEPDELDDIKGDVEDVDDTEFSLDDIEEE</sequence>
<dbReference type="EMBL" id="BARS01002084">
    <property type="protein sequence ID" value="GAF80895.1"/>
    <property type="molecule type" value="Genomic_DNA"/>
</dbReference>
<reference evidence="2" key="1">
    <citation type="journal article" date="2014" name="Front. Microbiol.">
        <title>High frequency of phylogenetically diverse reductive dehalogenase-homologous genes in deep subseafloor sedimentary metagenomes.</title>
        <authorList>
            <person name="Kawai M."/>
            <person name="Futagami T."/>
            <person name="Toyoda A."/>
            <person name="Takaki Y."/>
            <person name="Nishi S."/>
            <person name="Hori S."/>
            <person name="Arai W."/>
            <person name="Tsubouchi T."/>
            <person name="Morono Y."/>
            <person name="Uchiyama I."/>
            <person name="Ito T."/>
            <person name="Fujiyama A."/>
            <person name="Inagaki F."/>
            <person name="Takami H."/>
        </authorList>
    </citation>
    <scope>NUCLEOTIDE SEQUENCE</scope>
    <source>
        <strain evidence="2">Expedition CK06-06</strain>
    </source>
</reference>
<gene>
    <name evidence="2" type="ORF">S01H1_03891</name>
</gene>
<feature type="compositionally biased region" description="Acidic residues" evidence="1">
    <location>
        <begin position="146"/>
        <end position="161"/>
    </location>
</feature>
<comment type="caution">
    <text evidence="2">The sequence shown here is derived from an EMBL/GenBank/DDBJ whole genome shotgun (WGS) entry which is preliminary data.</text>
</comment>
<organism evidence="2">
    <name type="scientific">marine sediment metagenome</name>
    <dbReference type="NCBI Taxonomy" id="412755"/>
    <lineage>
        <taxon>unclassified sequences</taxon>
        <taxon>metagenomes</taxon>
        <taxon>ecological metagenomes</taxon>
    </lineage>
</organism>
<protein>
    <submittedName>
        <fullName evidence="2">Uncharacterized protein</fullName>
    </submittedName>
</protein>
<proteinExistence type="predicted"/>
<evidence type="ECO:0000313" key="2">
    <source>
        <dbReference type="EMBL" id="GAF80895.1"/>
    </source>
</evidence>